<accession>A0A7J7CZR9</accession>
<dbReference type="InParanoid" id="A0A7J7CZR9"/>
<organism evidence="3 4">
    <name type="scientific">Tripterygium wilfordii</name>
    <name type="common">Thunder God vine</name>
    <dbReference type="NCBI Taxonomy" id="458696"/>
    <lineage>
        <taxon>Eukaryota</taxon>
        <taxon>Viridiplantae</taxon>
        <taxon>Streptophyta</taxon>
        <taxon>Embryophyta</taxon>
        <taxon>Tracheophyta</taxon>
        <taxon>Spermatophyta</taxon>
        <taxon>Magnoliopsida</taxon>
        <taxon>eudicotyledons</taxon>
        <taxon>Gunneridae</taxon>
        <taxon>Pentapetalae</taxon>
        <taxon>rosids</taxon>
        <taxon>fabids</taxon>
        <taxon>Celastrales</taxon>
        <taxon>Celastraceae</taxon>
        <taxon>Tripterygium</taxon>
    </lineage>
</organism>
<dbReference type="AlphaFoldDB" id="A0A7J7CZR9"/>
<gene>
    <name evidence="3" type="ORF">HS088_TW12G00734</name>
</gene>
<dbReference type="EMBL" id="JAAARO010000012">
    <property type="protein sequence ID" value="KAF5739528.1"/>
    <property type="molecule type" value="Genomic_DNA"/>
</dbReference>
<reference evidence="3 4" key="1">
    <citation type="journal article" date="2020" name="Nat. Commun.">
        <title>Genome of Tripterygium wilfordii and identification of cytochrome P450 involved in triptolide biosynthesis.</title>
        <authorList>
            <person name="Tu L."/>
            <person name="Su P."/>
            <person name="Zhang Z."/>
            <person name="Gao L."/>
            <person name="Wang J."/>
            <person name="Hu T."/>
            <person name="Zhou J."/>
            <person name="Zhang Y."/>
            <person name="Zhao Y."/>
            <person name="Liu Y."/>
            <person name="Song Y."/>
            <person name="Tong Y."/>
            <person name="Lu Y."/>
            <person name="Yang J."/>
            <person name="Xu C."/>
            <person name="Jia M."/>
            <person name="Peters R.J."/>
            <person name="Huang L."/>
            <person name="Gao W."/>
        </authorList>
    </citation>
    <scope>NUCLEOTIDE SEQUENCE [LARGE SCALE GENOMIC DNA]</scope>
    <source>
        <strain evidence="4">cv. XIE 37</strain>
        <tissue evidence="3">Leaf</tissue>
    </source>
</reference>
<protein>
    <submittedName>
        <fullName evidence="3">Syntaxin of plants 52 putative isoform 2</fullName>
    </submittedName>
</protein>
<evidence type="ECO:0000313" key="4">
    <source>
        <dbReference type="Proteomes" id="UP000593562"/>
    </source>
</evidence>
<dbReference type="Proteomes" id="UP000593562">
    <property type="component" value="Unassembled WGS sequence"/>
</dbReference>
<comment type="caution">
    <text evidence="3">The sequence shown here is derived from an EMBL/GenBank/DDBJ whole genome shotgun (WGS) entry which is preliminary data.</text>
</comment>
<proteinExistence type="predicted"/>
<evidence type="ECO:0000256" key="2">
    <source>
        <dbReference type="SAM" id="Phobius"/>
    </source>
</evidence>
<feature type="transmembrane region" description="Helical" evidence="2">
    <location>
        <begin position="172"/>
        <end position="192"/>
    </location>
</feature>
<keyword evidence="2" id="KW-1133">Transmembrane helix</keyword>
<keyword evidence="4" id="KW-1185">Reference proteome</keyword>
<evidence type="ECO:0000313" key="3">
    <source>
        <dbReference type="EMBL" id="KAF5739528.1"/>
    </source>
</evidence>
<feature type="region of interest" description="Disordered" evidence="1">
    <location>
        <begin position="115"/>
        <end position="135"/>
    </location>
</feature>
<keyword evidence="2" id="KW-0812">Transmembrane</keyword>
<evidence type="ECO:0000256" key="1">
    <source>
        <dbReference type="SAM" id="MobiDB-lite"/>
    </source>
</evidence>
<name>A0A7J7CZR9_TRIWF</name>
<keyword evidence="2" id="KW-0472">Membrane</keyword>
<sequence>MSKQPLMIDAWIREAQNAENLVEDLERRVENKNPLQEHCLLGFTAQSKLLAAGVILDRLESLLRNPPSKPILSDEDLKYRWQMLSDMQLRTRSLALSLYSVSSLNRAACLAAKDPDGTIKSQDKDQIRDSFSKDDPELLNPLISEDAAQSEEQTKQSGSCMTMGLLGKTCQIIGLILGAAALVFILVTLCAIL</sequence>